<dbReference type="PANTHER" id="PTHR36222:SF1">
    <property type="entry name" value="SERINE PROTEASE INHIBITOR RV3364C"/>
    <property type="match status" value="1"/>
</dbReference>
<dbReference type="EMBL" id="BMPI01000002">
    <property type="protein sequence ID" value="GGM06193.1"/>
    <property type="molecule type" value="Genomic_DNA"/>
</dbReference>
<dbReference type="SMART" id="SM00960">
    <property type="entry name" value="Robl_LC7"/>
    <property type="match status" value="1"/>
</dbReference>
<evidence type="ECO:0000313" key="3">
    <source>
        <dbReference type="Proteomes" id="UP000642070"/>
    </source>
</evidence>
<evidence type="ECO:0000259" key="1">
    <source>
        <dbReference type="SMART" id="SM00960"/>
    </source>
</evidence>
<dbReference type="RefSeq" id="WP_190247939.1">
    <property type="nucleotide sequence ID" value="NZ_BMPI01000002.1"/>
</dbReference>
<feature type="domain" description="Roadblock/LAMTOR2" evidence="1">
    <location>
        <begin position="12"/>
        <end position="102"/>
    </location>
</feature>
<proteinExistence type="predicted"/>
<dbReference type="Proteomes" id="UP000642070">
    <property type="component" value="Unassembled WGS sequence"/>
</dbReference>
<dbReference type="AlphaFoldDB" id="A0A917WIE3"/>
<comment type="caution">
    <text evidence="2">The sequence shown here is derived from an EMBL/GenBank/DDBJ whole genome shotgun (WGS) entry which is preliminary data.</text>
</comment>
<accession>A0A917WIE3</accession>
<dbReference type="Pfam" id="PF03259">
    <property type="entry name" value="Robl_LC7"/>
    <property type="match status" value="1"/>
</dbReference>
<organism evidence="2 3">
    <name type="scientific">Dactylosporangium sucinum</name>
    <dbReference type="NCBI Taxonomy" id="1424081"/>
    <lineage>
        <taxon>Bacteria</taxon>
        <taxon>Bacillati</taxon>
        <taxon>Actinomycetota</taxon>
        <taxon>Actinomycetes</taxon>
        <taxon>Micromonosporales</taxon>
        <taxon>Micromonosporaceae</taxon>
        <taxon>Dactylosporangium</taxon>
    </lineage>
</organism>
<gene>
    <name evidence="2" type="ORF">GCM10007977_004240</name>
</gene>
<sequence length="140" mass="14735">MVQKTAANADLTWLLDDFVARIDQAQHAIVLSVDGLLKASSQKLGQDDAEHLCAIAAGIQSLARAAGKRFDGGPLQQTIVEMKRASLLVTAAGDGSCLAVLATEEADLGLLAYEMAMLVTRAGKYLGSPPRLNEAAEEAR</sequence>
<dbReference type="Gene3D" id="3.30.450.30">
    <property type="entry name" value="Dynein light chain 2a, cytoplasmic"/>
    <property type="match status" value="1"/>
</dbReference>
<keyword evidence="3" id="KW-1185">Reference proteome</keyword>
<dbReference type="PANTHER" id="PTHR36222">
    <property type="entry name" value="SERINE PROTEASE INHIBITOR RV3364C"/>
    <property type="match status" value="1"/>
</dbReference>
<dbReference type="InterPro" id="IPR053141">
    <property type="entry name" value="Mycobact_SerProt_Inhib_Rv3364c"/>
</dbReference>
<dbReference type="SUPFAM" id="SSF103196">
    <property type="entry name" value="Roadblock/LC7 domain"/>
    <property type="match status" value="1"/>
</dbReference>
<dbReference type="InterPro" id="IPR004942">
    <property type="entry name" value="Roadblock/LAMTOR2_dom"/>
</dbReference>
<name>A0A917WIE3_9ACTN</name>
<evidence type="ECO:0000313" key="2">
    <source>
        <dbReference type="EMBL" id="GGM06193.1"/>
    </source>
</evidence>
<protein>
    <submittedName>
        <fullName evidence="2">Dynein regulation protein LC7</fullName>
    </submittedName>
</protein>
<reference evidence="2" key="1">
    <citation type="journal article" date="2014" name="Int. J. Syst. Evol. Microbiol.">
        <title>Complete genome sequence of Corynebacterium casei LMG S-19264T (=DSM 44701T), isolated from a smear-ripened cheese.</title>
        <authorList>
            <consortium name="US DOE Joint Genome Institute (JGI-PGF)"/>
            <person name="Walter F."/>
            <person name="Albersmeier A."/>
            <person name="Kalinowski J."/>
            <person name="Ruckert C."/>
        </authorList>
    </citation>
    <scope>NUCLEOTIDE SEQUENCE</scope>
    <source>
        <strain evidence="2">JCM 19831</strain>
    </source>
</reference>
<reference evidence="2" key="2">
    <citation type="submission" date="2020-09" db="EMBL/GenBank/DDBJ databases">
        <authorList>
            <person name="Sun Q."/>
            <person name="Ohkuma M."/>
        </authorList>
    </citation>
    <scope>NUCLEOTIDE SEQUENCE</scope>
    <source>
        <strain evidence="2">JCM 19831</strain>
    </source>
</reference>